<organism evidence="7 8">
    <name type="scientific">Desulfuromonas versatilis</name>
    <dbReference type="NCBI Taxonomy" id="2802975"/>
    <lineage>
        <taxon>Bacteria</taxon>
        <taxon>Pseudomonadati</taxon>
        <taxon>Thermodesulfobacteriota</taxon>
        <taxon>Desulfuromonadia</taxon>
        <taxon>Desulfuromonadales</taxon>
        <taxon>Desulfuromonadaceae</taxon>
        <taxon>Desulfuromonas</taxon>
    </lineage>
</organism>
<dbReference type="InterPro" id="IPR051611">
    <property type="entry name" value="ECF_transporter_component"/>
</dbReference>
<accession>A0ABN6DZ82</accession>
<dbReference type="CDD" id="cd16914">
    <property type="entry name" value="EcfT"/>
    <property type="match status" value="1"/>
</dbReference>
<evidence type="ECO:0000256" key="1">
    <source>
        <dbReference type="ARBA" id="ARBA00004141"/>
    </source>
</evidence>
<reference evidence="7 8" key="1">
    <citation type="journal article" date="2016" name="C (Basel)">
        <title>Selective Growth of and Electricity Production by Marine Exoelectrogenic Bacteria in Self-Aggregated Hydrogel of Microbially Reduced Graphene Oxide.</title>
        <authorList>
            <person name="Yoshida N."/>
            <person name="Goto Y."/>
            <person name="Miyata Y."/>
        </authorList>
    </citation>
    <scope>NUCLEOTIDE SEQUENCE [LARGE SCALE GENOMIC DNA]</scope>
    <source>
        <strain evidence="7 8">NIT-T3</strain>
    </source>
</reference>
<dbReference type="Proteomes" id="UP001319827">
    <property type="component" value="Chromosome"/>
</dbReference>
<dbReference type="InterPro" id="IPR003339">
    <property type="entry name" value="ABC/ECF_trnsptr_transmembrane"/>
</dbReference>
<evidence type="ECO:0000256" key="3">
    <source>
        <dbReference type="ARBA" id="ARBA00022692"/>
    </source>
</evidence>
<keyword evidence="4 6" id="KW-1133">Transmembrane helix</keyword>
<gene>
    <name evidence="7" type="primary">ecfT</name>
    <name evidence="7" type="ORF">DESUT3_25150</name>
</gene>
<evidence type="ECO:0000313" key="7">
    <source>
        <dbReference type="EMBL" id="BCR05446.1"/>
    </source>
</evidence>
<dbReference type="RefSeq" id="WP_221248867.1">
    <property type="nucleotide sequence ID" value="NZ_AP024355.1"/>
</dbReference>
<keyword evidence="3 6" id="KW-0812">Transmembrane</keyword>
<evidence type="ECO:0000313" key="8">
    <source>
        <dbReference type="Proteomes" id="UP001319827"/>
    </source>
</evidence>
<evidence type="ECO:0000256" key="2">
    <source>
        <dbReference type="ARBA" id="ARBA00022475"/>
    </source>
</evidence>
<protein>
    <submittedName>
        <fullName evidence="7">Energy-coupling factor transporter transmembrane protein EcfT</fullName>
    </submittedName>
</protein>
<dbReference type="PANTHER" id="PTHR34857:SF2">
    <property type="entry name" value="SLL0384 PROTEIN"/>
    <property type="match status" value="1"/>
</dbReference>
<evidence type="ECO:0000256" key="5">
    <source>
        <dbReference type="ARBA" id="ARBA00023136"/>
    </source>
</evidence>
<name>A0ABN6DZ82_9BACT</name>
<dbReference type="Pfam" id="PF02361">
    <property type="entry name" value="CbiQ"/>
    <property type="match status" value="1"/>
</dbReference>
<proteinExistence type="predicted"/>
<evidence type="ECO:0000256" key="6">
    <source>
        <dbReference type="SAM" id="Phobius"/>
    </source>
</evidence>
<comment type="subcellular location">
    <subcellularLocation>
        <location evidence="1">Membrane</location>
        <topology evidence="1">Multi-pass membrane protein</topology>
    </subcellularLocation>
</comment>
<dbReference type="PANTHER" id="PTHR34857">
    <property type="entry name" value="SLL0384 PROTEIN"/>
    <property type="match status" value="1"/>
</dbReference>
<keyword evidence="8" id="KW-1185">Reference proteome</keyword>
<keyword evidence="2" id="KW-1003">Cell membrane</keyword>
<keyword evidence="5 6" id="KW-0472">Membrane</keyword>
<reference evidence="7 8" key="2">
    <citation type="journal article" date="2021" name="Int. J. Syst. Evol. Microbiol.">
        <title>Isolation and Polyphasic Characterization of Desulfuromonas versatilis sp. Nov., an Electrogenic Bacteria Capable of Versatile Metabolism Isolated from a Graphene Oxide-Reducing Enrichment Culture.</title>
        <authorList>
            <person name="Xie L."/>
            <person name="Yoshida N."/>
            <person name="Ishii S."/>
            <person name="Meng L."/>
        </authorList>
    </citation>
    <scope>NUCLEOTIDE SEQUENCE [LARGE SCALE GENOMIC DNA]</scope>
    <source>
        <strain evidence="7 8">NIT-T3</strain>
    </source>
</reference>
<evidence type="ECO:0000256" key="4">
    <source>
        <dbReference type="ARBA" id="ARBA00022989"/>
    </source>
</evidence>
<feature type="transmembrane region" description="Helical" evidence="6">
    <location>
        <begin position="25"/>
        <end position="42"/>
    </location>
</feature>
<sequence length="263" mass="28883">MAFLADLTLGRYVPRDSPLHRLDPRLKLVGLPLFVIACFAGPSPVRLGGLSALALVLALLCRLEWRIWWRGLWVLRWLLLFSLLLHLFLSPGRTLFGFAWLSLDGLLRGLQVCWQLSLAVVFSSLLTLTTSPGHLAGGIASLLAPLQRFGLPAREWALLLGLVMQFIPILRDEALEVYRQQSGQPEEKPPLGLPARIRLFGGLVAPLMLRLVDRADALAQCMARGEAGLQGGAAIEALPRLPKGELFWFCASLAVLGALWMLG</sequence>
<dbReference type="EMBL" id="AP024355">
    <property type="protein sequence ID" value="BCR05446.1"/>
    <property type="molecule type" value="Genomic_DNA"/>
</dbReference>
<feature type="transmembrane region" description="Helical" evidence="6">
    <location>
        <begin position="77"/>
        <end position="101"/>
    </location>
</feature>